<dbReference type="KEGG" id="ccos:Pan44_45310"/>
<feature type="domain" description="Glycosyltransferase subfamily 4-like N-terminal" evidence="3">
    <location>
        <begin position="35"/>
        <end position="190"/>
    </location>
</feature>
<dbReference type="EC" id="2.4.1.246" evidence="4"/>
<keyword evidence="2 4" id="KW-0808">Transferase</keyword>
<keyword evidence="5" id="KW-1185">Reference proteome</keyword>
<dbReference type="Gene3D" id="3.40.50.2000">
    <property type="entry name" value="Glycogen Phosphorylase B"/>
    <property type="match status" value="2"/>
</dbReference>
<name>A0A517SK27_9PLAN</name>
<sequence>MVEVRARDAQSALRGVPEAGERPRGLFVIPSLRCGGAERVFTLLLNGLSAAGMDMHLGLCQCEGYWLERLSPGVTVHDLRAPRARQAGWSLVQLARKLRPRAILSTSSHLNTVAGLCRPFLPRSTRLFLREVSINHFEPAHLRGLRGPLLKRAYRSADAVVALTDGMRGMIEERLGVPSARIVRIFNPVESTVQANSLAGQHTRAEAKRLVAVGSLTPPKGFDRLIAAFPALLERFPGSMLTVLGEGPERGVLEQQIRDLGLASRIDLAGFSADVGTHLAHADLFVLPSRFEGMPNALLEAIGAGRPTVVLDHPGGTREVMQILGQEHRITTSLEEWKDDWFAPVAEQVLERARLHFGLESIVKQYQDLLFADCAGAQQAA</sequence>
<dbReference type="AlphaFoldDB" id="A0A517SK27"/>
<protein>
    <submittedName>
        <fullName evidence="4">Mannosylfructose-phosphate synthase</fullName>
        <ecNumber evidence="4">2.4.1.246</ecNumber>
    </submittedName>
</protein>
<evidence type="ECO:0000313" key="5">
    <source>
        <dbReference type="Proteomes" id="UP000315700"/>
    </source>
</evidence>
<dbReference type="CDD" id="cd03811">
    <property type="entry name" value="GT4_GT28_WabH-like"/>
    <property type="match status" value="1"/>
</dbReference>
<dbReference type="Pfam" id="PF13439">
    <property type="entry name" value="Glyco_transf_4"/>
    <property type="match status" value="1"/>
</dbReference>
<evidence type="ECO:0000256" key="2">
    <source>
        <dbReference type="ARBA" id="ARBA00022679"/>
    </source>
</evidence>
<reference evidence="4 5" key="1">
    <citation type="submission" date="2019-02" db="EMBL/GenBank/DDBJ databases">
        <title>Deep-cultivation of Planctomycetes and their phenomic and genomic characterization uncovers novel biology.</title>
        <authorList>
            <person name="Wiegand S."/>
            <person name="Jogler M."/>
            <person name="Boedeker C."/>
            <person name="Pinto D."/>
            <person name="Vollmers J."/>
            <person name="Rivas-Marin E."/>
            <person name="Kohn T."/>
            <person name="Peeters S.H."/>
            <person name="Heuer A."/>
            <person name="Rast P."/>
            <person name="Oberbeckmann S."/>
            <person name="Bunk B."/>
            <person name="Jeske O."/>
            <person name="Meyerdierks A."/>
            <person name="Storesund J.E."/>
            <person name="Kallscheuer N."/>
            <person name="Luecker S."/>
            <person name="Lage O.M."/>
            <person name="Pohl T."/>
            <person name="Merkel B.J."/>
            <person name="Hornburger P."/>
            <person name="Mueller R.-W."/>
            <person name="Bruemmer F."/>
            <person name="Labrenz M."/>
            <person name="Spormann A.M."/>
            <person name="Op den Camp H."/>
            <person name="Overmann J."/>
            <person name="Amann R."/>
            <person name="Jetten M.S.M."/>
            <person name="Mascher T."/>
            <person name="Medema M.H."/>
            <person name="Devos D.P."/>
            <person name="Kaster A.-K."/>
            <person name="Ovreas L."/>
            <person name="Rohde M."/>
            <person name="Galperin M.Y."/>
            <person name="Jogler C."/>
        </authorList>
    </citation>
    <scope>NUCLEOTIDE SEQUENCE [LARGE SCALE GENOMIC DNA]</scope>
    <source>
        <strain evidence="4 5">Pan44</strain>
    </source>
</reference>
<evidence type="ECO:0000259" key="3">
    <source>
        <dbReference type="Pfam" id="PF13439"/>
    </source>
</evidence>
<dbReference type="GO" id="GO:0103011">
    <property type="term" value="F:mannosylfructose-phosphate synthase activity"/>
    <property type="evidence" value="ECO:0007669"/>
    <property type="project" value="UniProtKB-EC"/>
</dbReference>
<dbReference type="PANTHER" id="PTHR12526">
    <property type="entry name" value="GLYCOSYLTRANSFERASE"/>
    <property type="match status" value="1"/>
</dbReference>
<dbReference type="Pfam" id="PF13692">
    <property type="entry name" value="Glyco_trans_1_4"/>
    <property type="match status" value="1"/>
</dbReference>
<dbReference type="InterPro" id="IPR028098">
    <property type="entry name" value="Glyco_trans_4-like_N"/>
</dbReference>
<evidence type="ECO:0000256" key="1">
    <source>
        <dbReference type="ARBA" id="ARBA00022676"/>
    </source>
</evidence>
<organism evidence="4 5">
    <name type="scientific">Caulifigura coniformis</name>
    <dbReference type="NCBI Taxonomy" id="2527983"/>
    <lineage>
        <taxon>Bacteria</taxon>
        <taxon>Pseudomonadati</taxon>
        <taxon>Planctomycetota</taxon>
        <taxon>Planctomycetia</taxon>
        <taxon>Planctomycetales</taxon>
        <taxon>Planctomycetaceae</taxon>
        <taxon>Caulifigura</taxon>
    </lineage>
</organism>
<dbReference type="EMBL" id="CP036271">
    <property type="protein sequence ID" value="QDT56477.1"/>
    <property type="molecule type" value="Genomic_DNA"/>
</dbReference>
<evidence type="ECO:0000313" key="4">
    <source>
        <dbReference type="EMBL" id="QDT56477.1"/>
    </source>
</evidence>
<dbReference type="InParanoid" id="A0A517SK27"/>
<dbReference type="SUPFAM" id="SSF53756">
    <property type="entry name" value="UDP-Glycosyltransferase/glycogen phosphorylase"/>
    <property type="match status" value="1"/>
</dbReference>
<accession>A0A517SK27</accession>
<proteinExistence type="predicted"/>
<keyword evidence="1 4" id="KW-0328">Glycosyltransferase</keyword>
<dbReference type="Proteomes" id="UP000315700">
    <property type="component" value="Chromosome"/>
</dbReference>
<dbReference type="PANTHER" id="PTHR12526:SF510">
    <property type="entry name" value="D-INOSITOL 3-PHOSPHATE GLYCOSYLTRANSFERASE"/>
    <property type="match status" value="1"/>
</dbReference>
<gene>
    <name evidence="4" type="primary">mfpsA_2</name>
    <name evidence="4" type="ORF">Pan44_45310</name>
</gene>